<protein>
    <submittedName>
        <fullName evidence="2">Uncharacterized protein</fullName>
    </submittedName>
</protein>
<accession>A0ABD2BH30</accession>
<gene>
    <name evidence="2" type="ORF">V1478_004746</name>
</gene>
<proteinExistence type="predicted"/>
<dbReference type="Proteomes" id="UP001607302">
    <property type="component" value="Unassembled WGS sequence"/>
</dbReference>
<evidence type="ECO:0000313" key="2">
    <source>
        <dbReference type="EMBL" id="KAL2732058.1"/>
    </source>
</evidence>
<evidence type="ECO:0000313" key="3">
    <source>
        <dbReference type="Proteomes" id="UP001607302"/>
    </source>
</evidence>
<keyword evidence="3" id="KW-1185">Reference proteome</keyword>
<feature type="compositionally biased region" description="Basic and acidic residues" evidence="1">
    <location>
        <begin position="1"/>
        <end position="18"/>
    </location>
</feature>
<reference evidence="2 3" key="1">
    <citation type="journal article" date="2024" name="Ann. Entomol. Soc. Am.">
        <title>Genomic analyses of the southern and eastern yellowjacket wasps (Hymenoptera: Vespidae) reveal evolutionary signatures of social life.</title>
        <authorList>
            <person name="Catto M.A."/>
            <person name="Caine P.B."/>
            <person name="Orr S.E."/>
            <person name="Hunt B.G."/>
            <person name="Goodisman M.A.D."/>
        </authorList>
    </citation>
    <scope>NUCLEOTIDE SEQUENCE [LARGE SCALE GENOMIC DNA]</scope>
    <source>
        <strain evidence="2">233</strain>
        <tissue evidence="2">Head and thorax</tissue>
    </source>
</reference>
<name>A0ABD2BH30_VESSQ</name>
<sequence>MQAQIFERDLQGASEKQRPPGTPRTIAKVFAGPSEKCFVGIFVKLGRRNEVGEHPELGKWRMEISRGRWIAREGATNGVERRETKERVDLEREKKRGPLYVNTAGNSSIDLPLEMELEIKESSMYSKDVGNNSIEPSRGISRVRMATEGTL</sequence>
<dbReference type="AlphaFoldDB" id="A0ABD2BH30"/>
<comment type="caution">
    <text evidence="2">The sequence shown here is derived from an EMBL/GenBank/DDBJ whole genome shotgun (WGS) entry which is preliminary data.</text>
</comment>
<evidence type="ECO:0000256" key="1">
    <source>
        <dbReference type="SAM" id="MobiDB-lite"/>
    </source>
</evidence>
<organism evidence="2 3">
    <name type="scientific">Vespula squamosa</name>
    <name type="common">Southern yellow jacket</name>
    <name type="synonym">Wasp</name>
    <dbReference type="NCBI Taxonomy" id="30214"/>
    <lineage>
        <taxon>Eukaryota</taxon>
        <taxon>Metazoa</taxon>
        <taxon>Ecdysozoa</taxon>
        <taxon>Arthropoda</taxon>
        <taxon>Hexapoda</taxon>
        <taxon>Insecta</taxon>
        <taxon>Pterygota</taxon>
        <taxon>Neoptera</taxon>
        <taxon>Endopterygota</taxon>
        <taxon>Hymenoptera</taxon>
        <taxon>Apocrita</taxon>
        <taxon>Aculeata</taxon>
        <taxon>Vespoidea</taxon>
        <taxon>Vespidae</taxon>
        <taxon>Vespinae</taxon>
        <taxon>Vespula</taxon>
    </lineage>
</organism>
<dbReference type="EMBL" id="JAUDFV010000102">
    <property type="protein sequence ID" value="KAL2732058.1"/>
    <property type="molecule type" value="Genomic_DNA"/>
</dbReference>
<feature type="region of interest" description="Disordered" evidence="1">
    <location>
        <begin position="127"/>
        <end position="151"/>
    </location>
</feature>
<feature type="region of interest" description="Disordered" evidence="1">
    <location>
        <begin position="1"/>
        <end position="23"/>
    </location>
</feature>